<keyword evidence="1" id="KW-1133">Transmembrane helix</keyword>
<gene>
    <name evidence="2" type="ORF">H8K36_07460</name>
</gene>
<feature type="transmembrane region" description="Helical" evidence="1">
    <location>
        <begin position="7"/>
        <end position="28"/>
    </location>
</feature>
<sequence>MNKPIRMVAWLEILSGVFMLGDITAAFFSSDGTGAVTLRTGALIALGTLGLLAGIALLRASKFAWSGSIVVQLLQIPVFFVGTLLYRPGLGVFVPLGADMSDKGSASALYEFSIGIDFMVSHGAVHGQQYVAVNAVALACLVILLLNRPAVRTRV</sequence>
<name>A0A923HLF4_9BURK</name>
<proteinExistence type="predicted"/>
<keyword evidence="3" id="KW-1185">Reference proteome</keyword>
<evidence type="ECO:0000313" key="2">
    <source>
        <dbReference type="EMBL" id="MBC3881202.1"/>
    </source>
</evidence>
<dbReference type="RefSeq" id="WP_186914297.1">
    <property type="nucleotide sequence ID" value="NZ_JACOFZ010000001.1"/>
</dbReference>
<organism evidence="2 3">
    <name type="scientific">Undibacterium nitidum</name>
    <dbReference type="NCBI Taxonomy" id="2762298"/>
    <lineage>
        <taxon>Bacteria</taxon>
        <taxon>Pseudomonadati</taxon>
        <taxon>Pseudomonadota</taxon>
        <taxon>Betaproteobacteria</taxon>
        <taxon>Burkholderiales</taxon>
        <taxon>Oxalobacteraceae</taxon>
        <taxon>Undibacterium</taxon>
    </lineage>
</organism>
<feature type="transmembrane region" description="Helical" evidence="1">
    <location>
        <begin position="40"/>
        <end position="58"/>
    </location>
</feature>
<dbReference type="Proteomes" id="UP000627446">
    <property type="component" value="Unassembled WGS sequence"/>
</dbReference>
<comment type="caution">
    <text evidence="2">The sequence shown here is derived from an EMBL/GenBank/DDBJ whole genome shotgun (WGS) entry which is preliminary data.</text>
</comment>
<feature type="transmembrane region" description="Helical" evidence="1">
    <location>
        <begin position="127"/>
        <end position="146"/>
    </location>
</feature>
<protein>
    <submittedName>
        <fullName evidence="2">Uncharacterized protein</fullName>
    </submittedName>
</protein>
<reference evidence="2" key="1">
    <citation type="submission" date="2020-08" db="EMBL/GenBank/DDBJ databases">
        <title>Novel species isolated from subtropical streams in China.</title>
        <authorList>
            <person name="Lu H."/>
        </authorList>
    </citation>
    <scope>NUCLEOTIDE SEQUENCE</scope>
    <source>
        <strain evidence="2">LX22W</strain>
    </source>
</reference>
<dbReference type="AlphaFoldDB" id="A0A923HLF4"/>
<dbReference type="EMBL" id="JACOFZ010000001">
    <property type="protein sequence ID" value="MBC3881202.1"/>
    <property type="molecule type" value="Genomic_DNA"/>
</dbReference>
<keyword evidence="1" id="KW-0472">Membrane</keyword>
<evidence type="ECO:0000256" key="1">
    <source>
        <dbReference type="SAM" id="Phobius"/>
    </source>
</evidence>
<evidence type="ECO:0000313" key="3">
    <source>
        <dbReference type="Proteomes" id="UP000627446"/>
    </source>
</evidence>
<keyword evidence="1" id="KW-0812">Transmembrane</keyword>
<feature type="transmembrane region" description="Helical" evidence="1">
    <location>
        <begin position="65"/>
        <end position="86"/>
    </location>
</feature>
<accession>A0A923HLF4</accession>